<dbReference type="Proteomes" id="UP000826195">
    <property type="component" value="Unassembled WGS sequence"/>
</dbReference>
<feature type="compositionally biased region" description="Polar residues" evidence="1">
    <location>
        <begin position="45"/>
        <end position="79"/>
    </location>
</feature>
<evidence type="ECO:0000313" key="2">
    <source>
        <dbReference type="EMBL" id="KAH0568453.1"/>
    </source>
</evidence>
<evidence type="ECO:0000313" key="3">
    <source>
        <dbReference type="Proteomes" id="UP000826195"/>
    </source>
</evidence>
<name>A0AAV7J951_COTGL</name>
<dbReference type="EMBL" id="JAHXZJ010000001">
    <property type="protein sequence ID" value="KAH0568453.1"/>
    <property type="molecule type" value="Genomic_DNA"/>
</dbReference>
<sequence length="79" mass="8188">MVVMGLVAEKKSQGILDTRFKSVGSSPKTPPVISVGDDSVFLSPSVVNSPTMSSDTNARENSATSSKQDETSSAGNKPD</sequence>
<gene>
    <name evidence="2" type="ORF">KQX54_020952</name>
</gene>
<keyword evidence="3" id="KW-1185">Reference proteome</keyword>
<dbReference type="AlphaFoldDB" id="A0AAV7J951"/>
<accession>A0AAV7J951</accession>
<evidence type="ECO:0000256" key="1">
    <source>
        <dbReference type="SAM" id="MobiDB-lite"/>
    </source>
</evidence>
<reference evidence="2 3" key="1">
    <citation type="journal article" date="2021" name="J. Hered.">
        <title>A chromosome-level genome assembly of the parasitoid wasp, Cotesia glomerata (Hymenoptera: Braconidae).</title>
        <authorList>
            <person name="Pinto B.J."/>
            <person name="Weis J.J."/>
            <person name="Gamble T."/>
            <person name="Ode P.J."/>
            <person name="Paul R."/>
            <person name="Zaspel J.M."/>
        </authorList>
    </citation>
    <scope>NUCLEOTIDE SEQUENCE [LARGE SCALE GENOMIC DNA]</scope>
    <source>
        <strain evidence="2">CgM1</strain>
    </source>
</reference>
<proteinExistence type="predicted"/>
<comment type="caution">
    <text evidence="2">The sequence shown here is derived from an EMBL/GenBank/DDBJ whole genome shotgun (WGS) entry which is preliminary data.</text>
</comment>
<feature type="region of interest" description="Disordered" evidence="1">
    <location>
        <begin position="20"/>
        <end position="79"/>
    </location>
</feature>
<protein>
    <submittedName>
        <fullName evidence="2">Uncharacterized protein</fullName>
    </submittedName>
</protein>
<organism evidence="2 3">
    <name type="scientific">Cotesia glomerata</name>
    <name type="common">Lepidopteran parasitic wasp</name>
    <name type="synonym">Apanteles glomeratus</name>
    <dbReference type="NCBI Taxonomy" id="32391"/>
    <lineage>
        <taxon>Eukaryota</taxon>
        <taxon>Metazoa</taxon>
        <taxon>Ecdysozoa</taxon>
        <taxon>Arthropoda</taxon>
        <taxon>Hexapoda</taxon>
        <taxon>Insecta</taxon>
        <taxon>Pterygota</taxon>
        <taxon>Neoptera</taxon>
        <taxon>Endopterygota</taxon>
        <taxon>Hymenoptera</taxon>
        <taxon>Apocrita</taxon>
        <taxon>Ichneumonoidea</taxon>
        <taxon>Braconidae</taxon>
        <taxon>Microgastrinae</taxon>
        <taxon>Cotesia</taxon>
    </lineage>
</organism>